<organism evidence="2 3">
    <name type="scientific">Opisthorchis viverrini</name>
    <name type="common">Southeast Asian liver fluke</name>
    <dbReference type="NCBI Taxonomy" id="6198"/>
    <lineage>
        <taxon>Eukaryota</taxon>
        <taxon>Metazoa</taxon>
        <taxon>Spiralia</taxon>
        <taxon>Lophotrochozoa</taxon>
        <taxon>Platyhelminthes</taxon>
        <taxon>Trematoda</taxon>
        <taxon>Digenea</taxon>
        <taxon>Opisthorchiida</taxon>
        <taxon>Opisthorchiata</taxon>
        <taxon>Opisthorchiidae</taxon>
        <taxon>Opisthorchis</taxon>
    </lineage>
</organism>
<proteinExistence type="predicted"/>
<protein>
    <submittedName>
        <fullName evidence="2">Uncharacterized protein</fullName>
    </submittedName>
</protein>
<reference evidence="2 3" key="1">
    <citation type="submission" date="2015-03" db="EMBL/GenBank/DDBJ databases">
        <title>Draft genome of the nematode, Opisthorchis viverrini.</title>
        <authorList>
            <person name="Mitreva M."/>
        </authorList>
    </citation>
    <scope>NUCLEOTIDE SEQUENCE [LARGE SCALE GENOMIC DNA]</scope>
    <source>
        <strain evidence="2">Khon Kaen</strain>
    </source>
</reference>
<evidence type="ECO:0000256" key="1">
    <source>
        <dbReference type="SAM" id="MobiDB-lite"/>
    </source>
</evidence>
<name>A0A1S8X3B7_OPIVI</name>
<sequence>MVDRMATISLHPKKKLVMARLDEFCLHLRLKLCLHCSVSPEMASAKQDSATYNMTCLLREWDRAPKEKRRQFLQDFIDQHHDRSGPELESELAQMASLFLARICVWIKLTYMSGTCLTEQLQALHIFLAASSSHSFLLEFLEHGGVLCLQELCLSPNGKEVDKRWALKVLSCVANAGTRYKETICECYGIRAVAECMAKSTSEETQEEARNLLQILAEGNPRFSDQVYKGLIGVLPCHSPKAQQLALQTIRVLQQSRETANRALIDRIIYLLESLHLEVQSAVIELVRDLMRFDLADDILVALVTLLRPQREIQLGKLFTEAVSGSDSSSDMSESECGDDSDIASALSQNEVSKSSKPRKVGVGRKPKLVLTEEKSTARPHAMRDIRTKSTTSLQSSASGHRDISTRPGGAKQKTKTLKKRGDSQAEAQPLPAFVQQASAAKCIRILAQDSVELTRKILRYLCQTYPVIDRVVREAMGPSMHDEFTPLSTKYASTFLSDTTLRHYVALDETAFAYFTEHIDGPDV</sequence>
<gene>
    <name evidence="2" type="ORF">X801_02917</name>
</gene>
<dbReference type="InterPro" id="IPR016024">
    <property type="entry name" value="ARM-type_fold"/>
</dbReference>
<accession>A0A1S8X3B7</accession>
<dbReference type="PANTHER" id="PTHR34258">
    <property type="entry name" value="ARMADILLO-LIKE HELICAL DOMAIN CONTAINING PROTEIN 1"/>
    <property type="match status" value="1"/>
</dbReference>
<feature type="compositionally biased region" description="Polar residues" evidence="1">
    <location>
        <begin position="389"/>
        <end position="399"/>
    </location>
</feature>
<evidence type="ECO:0000313" key="3">
    <source>
        <dbReference type="Proteomes" id="UP000243686"/>
    </source>
</evidence>
<keyword evidence="3" id="KW-1185">Reference proteome</keyword>
<feature type="compositionally biased region" description="Basic residues" evidence="1">
    <location>
        <begin position="356"/>
        <end position="368"/>
    </location>
</feature>
<dbReference type="EMBL" id="KV892237">
    <property type="protein sequence ID" value="OON21188.1"/>
    <property type="molecule type" value="Genomic_DNA"/>
</dbReference>
<feature type="compositionally biased region" description="Basic and acidic residues" evidence="1">
    <location>
        <begin position="371"/>
        <end position="388"/>
    </location>
</feature>
<dbReference type="Pfam" id="PF17741">
    <property type="entry name" value="DUF5578"/>
    <property type="match status" value="1"/>
</dbReference>
<dbReference type="InterPro" id="IPR041090">
    <property type="entry name" value="DUF5578"/>
</dbReference>
<dbReference type="SUPFAM" id="SSF48371">
    <property type="entry name" value="ARM repeat"/>
    <property type="match status" value="1"/>
</dbReference>
<dbReference type="Gene3D" id="1.25.10.10">
    <property type="entry name" value="Leucine-rich Repeat Variant"/>
    <property type="match status" value="1"/>
</dbReference>
<dbReference type="InterPro" id="IPR011989">
    <property type="entry name" value="ARM-like"/>
</dbReference>
<dbReference type="AlphaFoldDB" id="A0A1S8X3B7"/>
<dbReference type="PANTHER" id="PTHR34258:SF1">
    <property type="entry name" value="ARMADILLO-LIKE HELICAL DOMAIN CONTAINING PROTEIN 1"/>
    <property type="match status" value="1"/>
</dbReference>
<evidence type="ECO:0000313" key="2">
    <source>
        <dbReference type="EMBL" id="OON21188.1"/>
    </source>
</evidence>
<dbReference type="Proteomes" id="UP000243686">
    <property type="component" value="Unassembled WGS sequence"/>
</dbReference>
<feature type="region of interest" description="Disordered" evidence="1">
    <location>
        <begin position="347"/>
        <end position="427"/>
    </location>
</feature>